<name>A0ABW8F470_9BURK</name>
<proteinExistence type="inferred from homology"/>
<comment type="caution">
    <text evidence="6">The sequence shown here is derived from an EMBL/GenBank/DDBJ whole genome shotgun (WGS) entry which is preliminary data.</text>
</comment>
<dbReference type="InterPro" id="IPR051455">
    <property type="entry name" value="Bact_solute-bind_prot3"/>
</dbReference>
<evidence type="ECO:0000313" key="7">
    <source>
        <dbReference type="Proteomes" id="UP001617427"/>
    </source>
</evidence>
<protein>
    <submittedName>
        <fullName evidence="6">Amino acid ABC transporter substrate-binding protein</fullName>
    </submittedName>
</protein>
<evidence type="ECO:0000256" key="4">
    <source>
        <dbReference type="SAM" id="SignalP"/>
    </source>
</evidence>
<dbReference type="EMBL" id="JBIUZV010000015">
    <property type="protein sequence ID" value="MFJ3048099.1"/>
    <property type="molecule type" value="Genomic_DNA"/>
</dbReference>
<evidence type="ECO:0000259" key="5">
    <source>
        <dbReference type="SMART" id="SM00062"/>
    </source>
</evidence>
<feature type="domain" description="Solute-binding protein family 3/N-terminal" evidence="5">
    <location>
        <begin position="48"/>
        <end position="280"/>
    </location>
</feature>
<dbReference type="SUPFAM" id="SSF53850">
    <property type="entry name" value="Periplasmic binding protein-like II"/>
    <property type="match status" value="1"/>
</dbReference>
<sequence length="309" mass="34606">MVRVRVRTGGADAVRCAKLMMAVLACLCLAPLFAHAENTLDKIRRTNTMVIAFPAGHFPFAEADGDGKAIGYSIEICQRIADAVRREARLPQLQLKFLQVDTDGRFEAISSGAADIECGSTTSNASRRSRFDFTIPHFYTTTRMMVRKDSGIRSWLDMRGKRVVTLRGSSILPYVKARDASGVLDMRWVEATRDADAVAMVVDGRVDAYADDDVLLYSYRTEIKNPEALEIVGEALSVDPYAMMMRKDDRAFKALVDREMVRMISDGDINGMYNRWFMQPAGGRKKALDLPMGYVLRDSFRFPSDKIAN</sequence>
<dbReference type="InterPro" id="IPR001638">
    <property type="entry name" value="Solute-binding_3/MltF_N"/>
</dbReference>
<keyword evidence="2" id="KW-0813">Transport</keyword>
<evidence type="ECO:0000313" key="6">
    <source>
        <dbReference type="EMBL" id="MFJ3048099.1"/>
    </source>
</evidence>
<keyword evidence="3 4" id="KW-0732">Signal</keyword>
<dbReference type="CDD" id="cd13688">
    <property type="entry name" value="PBP2_GltI_DEBP"/>
    <property type="match status" value="1"/>
</dbReference>
<dbReference type="Pfam" id="PF00497">
    <property type="entry name" value="SBP_bac_3"/>
    <property type="match status" value="1"/>
</dbReference>
<dbReference type="Proteomes" id="UP001617427">
    <property type="component" value="Unassembled WGS sequence"/>
</dbReference>
<dbReference type="PANTHER" id="PTHR30085:SF2">
    <property type="entry name" value="GLUTAMATE_ASPARTATE IMPORT SOLUTE-BINDING PROTEIN"/>
    <property type="match status" value="1"/>
</dbReference>
<reference evidence="6 7" key="1">
    <citation type="submission" date="2024-10" db="EMBL/GenBank/DDBJ databases">
        <title>The Natural Products Discovery Center: Release of the First 8490 Sequenced Strains for Exploring Actinobacteria Biosynthetic Diversity.</title>
        <authorList>
            <person name="Kalkreuter E."/>
            <person name="Kautsar S.A."/>
            <person name="Yang D."/>
            <person name="Bader C.D."/>
            <person name="Teijaro C.N."/>
            <person name="Fluegel L."/>
            <person name="Davis C.M."/>
            <person name="Simpson J.R."/>
            <person name="Lauterbach L."/>
            <person name="Steele A.D."/>
            <person name="Gui C."/>
            <person name="Meng S."/>
            <person name="Li G."/>
            <person name="Viehrig K."/>
            <person name="Ye F."/>
            <person name="Su P."/>
            <person name="Kiefer A.F."/>
            <person name="Nichols A."/>
            <person name="Cepeda A.J."/>
            <person name="Yan W."/>
            <person name="Fan B."/>
            <person name="Jiang Y."/>
            <person name="Adhikari A."/>
            <person name="Zheng C.-J."/>
            <person name="Schuster L."/>
            <person name="Cowan T.M."/>
            <person name="Smanski M.J."/>
            <person name="Chevrette M.G."/>
            <person name="De Carvalho L.P.S."/>
            <person name="Shen B."/>
        </authorList>
    </citation>
    <scope>NUCLEOTIDE SEQUENCE [LARGE SCALE GENOMIC DNA]</scope>
    <source>
        <strain evidence="6 7">NPDC087045</strain>
    </source>
</reference>
<comment type="similarity">
    <text evidence="1">Belongs to the bacterial solute-binding protein 3 family.</text>
</comment>
<organism evidence="6 7">
    <name type="scientific">Herbaspirillum chlorophenolicum</name>
    <dbReference type="NCBI Taxonomy" id="211589"/>
    <lineage>
        <taxon>Bacteria</taxon>
        <taxon>Pseudomonadati</taxon>
        <taxon>Pseudomonadota</taxon>
        <taxon>Betaproteobacteria</taxon>
        <taxon>Burkholderiales</taxon>
        <taxon>Oxalobacteraceae</taxon>
        <taxon>Herbaspirillum</taxon>
    </lineage>
</organism>
<gene>
    <name evidence="6" type="ORF">ACIPEN_19885</name>
</gene>
<feature type="signal peptide" evidence="4">
    <location>
        <begin position="1"/>
        <end position="36"/>
    </location>
</feature>
<evidence type="ECO:0000256" key="1">
    <source>
        <dbReference type="ARBA" id="ARBA00010333"/>
    </source>
</evidence>
<feature type="chain" id="PRO_5047188894" evidence="4">
    <location>
        <begin position="37"/>
        <end position="309"/>
    </location>
</feature>
<evidence type="ECO:0000256" key="3">
    <source>
        <dbReference type="ARBA" id="ARBA00022729"/>
    </source>
</evidence>
<evidence type="ECO:0000256" key="2">
    <source>
        <dbReference type="ARBA" id="ARBA00022448"/>
    </source>
</evidence>
<dbReference type="RefSeq" id="WP_402702944.1">
    <property type="nucleotide sequence ID" value="NZ_JBIUZV010000015.1"/>
</dbReference>
<dbReference type="PANTHER" id="PTHR30085">
    <property type="entry name" value="AMINO ACID ABC TRANSPORTER PERMEASE"/>
    <property type="match status" value="1"/>
</dbReference>
<keyword evidence="7" id="KW-1185">Reference proteome</keyword>
<dbReference type="SMART" id="SM00062">
    <property type="entry name" value="PBPb"/>
    <property type="match status" value="1"/>
</dbReference>
<accession>A0ABW8F470</accession>
<dbReference type="Gene3D" id="3.40.190.10">
    <property type="entry name" value="Periplasmic binding protein-like II"/>
    <property type="match status" value="2"/>
</dbReference>